<evidence type="ECO:0000313" key="3">
    <source>
        <dbReference type="Proteomes" id="UP000284178"/>
    </source>
</evidence>
<dbReference type="AlphaFoldDB" id="A0A412FIL9"/>
<reference evidence="2 3" key="1">
    <citation type="submission" date="2018-08" db="EMBL/GenBank/DDBJ databases">
        <title>A genome reference for cultivated species of the human gut microbiota.</title>
        <authorList>
            <person name="Zou Y."/>
            <person name="Xue W."/>
            <person name="Luo G."/>
        </authorList>
    </citation>
    <scope>NUCLEOTIDE SEQUENCE [LARGE SCALE GENOMIC DNA]</scope>
    <source>
        <strain evidence="2 3">AF24-29</strain>
    </source>
</reference>
<dbReference type="GeneID" id="83016955"/>
<proteinExistence type="predicted"/>
<comment type="caution">
    <text evidence="2">The sequence shown here is derived from an EMBL/GenBank/DDBJ whole genome shotgun (WGS) entry which is preliminary data.</text>
</comment>
<evidence type="ECO:0000313" key="2">
    <source>
        <dbReference type="EMBL" id="RGR68011.1"/>
    </source>
</evidence>
<feature type="domain" description="DUF4261" evidence="1">
    <location>
        <begin position="281"/>
        <end position="349"/>
    </location>
</feature>
<dbReference type="Pfam" id="PF14080">
    <property type="entry name" value="DUF4261"/>
    <property type="match status" value="1"/>
</dbReference>
<accession>A0A412FIL9</accession>
<dbReference type="RefSeq" id="WP_117896116.1">
    <property type="nucleotide sequence ID" value="NZ_CABJCV010000029.1"/>
</dbReference>
<name>A0A412FIL9_9FIRM</name>
<keyword evidence="3" id="KW-1185">Reference proteome</keyword>
<dbReference type="EMBL" id="QRUP01000029">
    <property type="protein sequence ID" value="RGR68011.1"/>
    <property type="molecule type" value="Genomic_DNA"/>
</dbReference>
<sequence length="359" mass="40458">MNQAEAARRAMAEWLADEHELGSMPECLEQTQEFDLHDLHYYIFRYKPTRNHPDWLLGVAGGYEKDALDHCGHVFSEMEVYQETSAVDQAVALVEQVRAYCMREAAKQEEAAGIGPFAGFVLLREARWDPRKLAEDLRETWQIEIRELPDDPDQPLVAEVDGMTVAVSLMGAPVPDQEAERNAENNYLWPQAVERTKQHRAHLLVAVLGRDQTALSQASLYTKLVASCCRQDGVLGVYTTGTVYEPELYREVAEQMNEGELPIYDWVYLGLYRSEAGMCAYTYGLQAFGKREMEVLDSAASPQQLHDFLYALASYVLDQDVTLNDGETIGFSAEEKLPITCGPGRSLDQTMLQISYQPA</sequence>
<dbReference type="InterPro" id="IPR025357">
    <property type="entry name" value="DUF4261"/>
</dbReference>
<dbReference type="Proteomes" id="UP000284178">
    <property type="component" value="Unassembled WGS sequence"/>
</dbReference>
<organism evidence="2 3">
    <name type="scientific">Holdemania filiformis</name>
    <dbReference type="NCBI Taxonomy" id="61171"/>
    <lineage>
        <taxon>Bacteria</taxon>
        <taxon>Bacillati</taxon>
        <taxon>Bacillota</taxon>
        <taxon>Erysipelotrichia</taxon>
        <taxon>Erysipelotrichales</taxon>
        <taxon>Erysipelotrichaceae</taxon>
        <taxon>Holdemania</taxon>
    </lineage>
</organism>
<protein>
    <submittedName>
        <fullName evidence="2">DUF4261 domain-containing protein</fullName>
    </submittedName>
</protein>
<evidence type="ECO:0000259" key="1">
    <source>
        <dbReference type="Pfam" id="PF14080"/>
    </source>
</evidence>
<gene>
    <name evidence="2" type="ORF">DWY25_16280</name>
</gene>